<feature type="non-terminal residue" evidence="1">
    <location>
        <position position="1"/>
    </location>
</feature>
<reference evidence="1 2" key="1">
    <citation type="submission" date="2015-04" db="EMBL/GenBank/DDBJ databases">
        <title>Lasius niger genome sequencing.</title>
        <authorList>
            <person name="Konorov E.A."/>
            <person name="Nikitin M.A."/>
            <person name="Kirill M.V."/>
            <person name="Chang P."/>
        </authorList>
    </citation>
    <scope>NUCLEOTIDE SEQUENCE [LARGE SCALE GENOMIC DNA]</scope>
    <source>
        <tissue evidence="1">Whole</tissue>
    </source>
</reference>
<evidence type="ECO:0000313" key="2">
    <source>
        <dbReference type="Proteomes" id="UP000036403"/>
    </source>
</evidence>
<evidence type="ECO:0000313" key="1">
    <source>
        <dbReference type="EMBL" id="KMQ84651.1"/>
    </source>
</evidence>
<organism evidence="1 2">
    <name type="scientific">Lasius niger</name>
    <name type="common">Black garden ant</name>
    <dbReference type="NCBI Taxonomy" id="67767"/>
    <lineage>
        <taxon>Eukaryota</taxon>
        <taxon>Metazoa</taxon>
        <taxon>Ecdysozoa</taxon>
        <taxon>Arthropoda</taxon>
        <taxon>Hexapoda</taxon>
        <taxon>Insecta</taxon>
        <taxon>Pterygota</taxon>
        <taxon>Neoptera</taxon>
        <taxon>Endopterygota</taxon>
        <taxon>Hymenoptera</taxon>
        <taxon>Apocrita</taxon>
        <taxon>Aculeata</taxon>
        <taxon>Formicoidea</taxon>
        <taxon>Formicidae</taxon>
        <taxon>Formicinae</taxon>
        <taxon>Lasius</taxon>
        <taxon>Lasius</taxon>
    </lineage>
</organism>
<proteinExistence type="predicted"/>
<name>A0A0J7K3A4_LASNI</name>
<keyword evidence="2" id="KW-1185">Reference proteome</keyword>
<gene>
    <name evidence="1" type="ORF">RF55_17381</name>
</gene>
<dbReference type="Proteomes" id="UP000036403">
    <property type="component" value="Unassembled WGS sequence"/>
</dbReference>
<dbReference type="EMBL" id="LBMM01015822">
    <property type="protein sequence ID" value="KMQ84651.1"/>
    <property type="molecule type" value="Genomic_DNA"/>
</dbReference>
<accession>A0A0J7K3A4</accession>
<dbReference type="OrthoDB" id="7700296at2759"/>
<protein>
    <submittedName>
        <fullName evidence="1">Dna-mediated transposase</fullName>
    </submittedName>
</protein>
<comment type="caution">
    <text evidence="1">The sequence shown here is derived from an EMBL/GenBank/DDBJ whole genome shotgun (WGS) entry which is preliminary data.</text>
</comment>
<dbReference type="PaxDb" id="67767-A0A0J7K3A4"/>
<dbReference type="AlphaFoldDB" id="A0A0J7K3A4"/>
<sequence>IFNNPTSDGLWPQSDFEEYTNTTTKLFVEKYPWHWMPASEHKVLIYGAEVIRSFLVPNGQLSEEAQEAGNKEFKNIREFNARKTSRKDNLTDILHHVLAASDPSITHLRPLREKKHLPFSDAVLNLLED</sequence>